<dbReference type="InterPro" id="IPR042271">
    <property type="entry name" value="Zinicin_2_N"/>
</dbReference>
<evidence type="ECO:0000313" key="3">
    <source>
        <dbReference type="Proteomes" id="UP000767327"/>
    </source>
</evidence>
<accession>A0A971CYB7</accession>
<keyword evidence="2" id="KW-0482">Metalloprotease</keyword>
<feature type="compositionally biased region" description="Polar residues" evidence="1">
    <location>
        <begin position="482"/>
        <end position="491"/>
    </location>
</feature>
<name>A0A971CYB7_9BIFI</name>
<comment type="caution">
    <text evidence="2">The sequence shown here is derived from an EMBL/GenBank/DDBJ whole genome shotgun (WGS) entry which is preliminary data.</text>
</comment>
<dbReference type="GO" id="GO:0008237">
    <property type="term" value="F:metallopeptidase activity"/>
    <property type="evidence" value="ECO:0007669"/>
    <property type="project" value="UniProtKB-KW"/>
</dbReference>
<evidence type="ECO:0000256" key="1">
    <source>
        <dbReference type="SAM" id="MobiDB-lite"/>
    </source>
</evidence>
<dbReference type="Gene3D" id="1.20.150.30">
    <property type="entry name" value="Zincin-like metallopeptidase, N-terminal domain"/>
    <property type="match status" value="1"/>
</dbReference>
<reference evidence="2" key="2">
    <citation type="submission" date="2020-01" db="EMBL/GenBank/DDBJ databases">
        <authorList>
            <person name="Campanaro S."/>
        </authorList>
    </citation>
    <scope>NUCLEOTIDE SEQUENCE</scope>
    <source>
        <strain evidence="2">AS01afH2WH_6</strain>
    </source>
</reference>
<sequence>MDDNAIHQWLIECFGPVQGEAAWQQFSQLPESLRDQIRAQGEQGLPKPVEVQSLIQAFTAGGLNTAGDVQRTVEAGPINIRLAKSIASKRISEEGAQSSVDAQEGAKVRSTLSESGLWLDSVCKFNPAPGETQLLTREGWLDGTIEAWAQFAAPVASSMNEALASVFKERLGGSLDGEVSGMFAGPVPIPIPDDLKDPGTLMKLLGNTSFSMQLGQAAGNLSSEVLGSFDQGIALLKSPAGALIPQNIKAYADSLEIDPAEVTAFVALHELAHARLFASVPWLMPRFEALIGKYARGISIDLDAMEEQLREANQMNPESIAGAVNLSNVGVNDTPEQRSALQSLENLLALVDGWVDCIVWRAGMAHLPHIEQLREMTRRQRAAGGPAELTFESLLGLQLRPRRLREASELWESITATEGQDSRDAHWSHPDMLPLLQDDSDADSVIEAPTSAANPTQTGDDHSGVDWDAELSKLLQEDDSSKNASPQANDGDSTHPGDTKHTGPNSDGNSSGEEQGPENQGNENNPDAGDEGGH</sequence>
<dbReference type="Proteomes" id="UP000767327">
    <property type="component" value="Unassembled WGS sequence"/>
</dbReference>
<reference evidence="2" key="1">
    <citation type="journal article" date="2020" name="Biotechnol. Biofuels">
        <title>New insights from the biogas microbiome by comprehensive genome-resolved metagenomics of nearly 1600 species originating from multiple anaerobic digesters.</title>
        <authorList>
            <person name="Campanaro S."/>
            <person name="Treu L."/>
            <person name="Rodriguez-R L.M."/>
            <person name="Kovalovszki A."/>
            <person name="Ziels R.M."/>
            <person name="Maus I."/>
            <person name="Zhu X."/>
            <person name="Kougias P.G."/>
            <person name="Basile A."/>
            <person name="Luo G."/>
            <person name="Schluter A."/>
            <person name="Konstantinidis K.T."/>
            <person name="Angelidaki I."/>
        </authorList>
    </citation>
    <scope>NUCLEOTIDE SEQUENCE</scope>
    <source>
        <strain evidence="2">AS01afH2WH_6</strain>
    </source>
</reference>
<protein>
    <submittedName>
        <fullName evidence="2">Zinc-dependent metalloprotease</fullName>
    </submittedName>
</protein>
<keyword evidence="2" id="KW-0378">Hydrolase</keyword>
<gene>
    <name evidence="2" type="ORF">GXW98_03075</name>
</gene>
<feature type="region of interest" description="Disordered" evidence="1">
    <location>
        <begin position="416"/>
        <end position="437"/>
    </location>
</feature>
<evidence type="ECO:0000313" key="2">
    <source>
        <dbReference type="EMBL" id="NLT79255.1"/>
    </source>
</evidence>
<feature type="region of interest" description="Disordered" evidence="1">
    <location>
        <begin position="475"/>
        <end position="534"/>
    </location>
</feature>
<feature type="compositionally biased region" description="Basic and acidic residues" evidence="1">
    <location>
        <begin position="420"/>
        <end position="429"/>
    </location>
</feature>
<dbReference type="NCBIfam" id="TIGR03624">
    <property type="entry name" value="putative hydrolase"/>
    <property type="match status" value="1"/>
</dbReference>
<dbReference type="RefSeq" id="WP_273173015.1">
    <property type="nucleotide sequence ID" value="NZ_JAAXZR010000012.1"/>
</dbReference>
<dbReference type="Pfam" id="PF10103">
    <property type="entry name" value="Zincin_2"/>
    <property type="match status" value="1"/>
</dbReference>
<organism evidence="2 3">
    <name type="scientific">Bifidobacterium crudilactis</name>
    <dbReference type="NCBI Taxonomy" id="327277"/>
    <lineage>
        <taxon>Bacteria</taxon>
        <taxon>Bacillati</taxon>
        <taxon>Actinomycetota</taxon>
        <taxon>Actinomycetes</taxon>
        <taxon>Bifidobacteriales</taxon>
        <taxon>Bifidobacteriaceae</taxon>
        <taxon>Bifidobacterium</taxon>
    </lineage>
</organism>
<feature type="compositionally biased region" description="Low complexity" evidence="1">
    <location>
        <begin position="512"/>
        <end position="526"/>
    </location>
</feature>
<keyword evidence="2" id="KW-0645">Protease</keyword>
<dbReference type="SUPFAM" id="SSF55486">
    <property type="entry name" value="Metalloproteases ('zincins'), catalytic domain"/>
    <property type="match status" value="1"/>
</dbReference>
<dbReference type="PANTHER" id="PTHR39420">
    <property type="match status" value="1"/>
</dbReference>
<dbReference type="InterPro" id="IPR018766">
    <property type="entry name" value="Zinicin_2"/>
</dbReference>
<feature type="compositionally biased region" description="Basic and acidic residues" evidence="1">
    <location>
        <begin position="492"/>
        <end position="501"/>
    </location>
</feature>
<dbReference type="EMBL" id="JAAXZR010000012">
    <property type="protein sequence ID" value="NLT79255.1"/>
    <property type="molecule type" value="Genomic_DNA"/>
</dbReference>
<proteinExistence type="predicted"/>
<feature type="compositionally biased region" description="Polar residues" evidence="1">
    <location>
        <begin position="502"/>
        <end position="511"/>
    </location>
</feature>
<dbReference type="PANTHER" id="PTHR39420:SF2">
    <property type="entry name" value="HYDROLASE"/>
    <property type="match status" value="1"/>
</dbReference>
<dbReference type="AlphaFoldDB" id="A0A971CYB7"/>